<dbReference type="PANTHER" id="PTHR42939:SF1">
    <property type="entry name" value="ABC TRANSPORTER ATP-BINDING PROTEIN ALBC-RELATED"/>
    <property type="match status" value="1"/>
</dbReference>
<organism evidence="6 7">
    <name type="scientific">Bacillus aquiflavi</name>
    <dbReference type="NCBI Taxonomy" id="2672567"/>
    <lineage>
        <taxon>Bacteria</taxon>
        <taxon>Bacillati</taxon>
        <taxon>Bacillota</taxon>
        <taxon>Bacilli</taxon>
        <taxon>Bacillales</taxon>
        <taxon>Bacillaceae</taxon>
        <taxon>Bacillus</taxon>
    </lineage>
</organism>
<keyword evidence="1" id="KW-0813">Transport</keyword>
<evidence type="ECO:0000256" key="3">
    <source>
        <dbReference type="ARBA" id="ARBA00022840"/>
    </source>
</evidence>
<keyword evidence="2" id="KW-0547">Nucleotide-binding</keyword>
<dbReference type="InterPro" id="IPR017871">
    <property type="entry name" value="ABC_transporter-like_CS"/>
</dbReference>
<keyword evidence="3 6" id="KW-0067">ATP-binding</keyword>
<evidence type="ECO:0000256" key="2">
    <source>
        <dbReference type="ARBA" id="ARBA00022741"/>
    </source>
</evidence>
<dbReference type="InterPro" id="IPR003439">
    <property type="entry name" value="ABC_transporter-like_ATP-bd"/>
</dbReference>
<dbReference type="CDD" id="cd03230">
    <property type="entry name" value="ABC_DR_subfamily_A"/>
    <property type="match status" value="1"/>
</dbReference>
<dbReference type="InterPro" id="IPR003593">
    <property type="entry name" value="AAA+_ATPase"/>
</dbReference>
<evidence type="ECO:0000256" key="1">
    <source>
        <dbReference type="ARBA" id="ARBA00022448"/>
    </source>
</evidence>
<evidence type="ECO:0000313" key="8">
    <source>
        <dbReference type="Proteomes" id="UP000570010"/>
    </source>
</evidence>
<feature type="domain" description="ABC transporter" evidence="4">
    <location>
        <begin position="7"/>
        <end position="233"/>
    </location>
</feature>
<dbReference type="PROSITE" id="PS50893">
    <property type="entry name" value="ABC_TRANSPORTER_2"/>
    <property type="match status" value="1"/>
</dbReference>
<dbReference type="Pfam" id="PF00005">
    <property type="entry name" value="ABC_tran"/>
    <property type="match status" value="1"/>
</dbReference>
<name>A0A6B3VV08_9BACI</name>
<dbReference type="EMBL" id="JACEIO010000010">
    <property type="protein sequence ID" value="MBA4536731.1"/>
    <property type="molecule type" value="Genomic_DNA"/>
</dbReference>
<dbReference type="EMBL" id="JAAIWN010000010">
    <property type="protein sequence ID" value="NEY81098.1"/>
    <property type="molecule type" value="Genomic_DNA"/>
</dbReference>
<dbReference type="PROSITE" id="PS00211">
    <property type="entry name" value="ABC_TRANSPORTER_1"/>
    <property type="match status" value="1"/>
</dbReference>
<dbReference type="SMART" id="SM00382">
    <property type="entry name" value="AAA"/>
    <property type="match status" value="1"/>
</dbReference>
<dbReference type="GO" id="GO:0016887">
    <property type="term" value="F:ATP hydrolysis activity"/>
    <property type="evidence" value="ECO:0007669"/>
    <property type="project" value="InterPro"/>
</dbReference>
<evidence type="ECO:0000259" key="4">
    <source>
        <dbReference type="PROSITE" id="PS50893"/>
    </source>
</evidence>
<dbReference type="Gene3D" id="3.40.50.300">
    <property type="entry name" value="P-loop containing nucleotide triphosphate hydrolases"/>
    <property type="match status" value="1"/>
</dbReference>
<dbReference type="Proteomes" id="UP000472971">
    <property type="component" value="Unassembled WGS sequence"/>
</dbReference>
<dbReference type="InterPro" id="IPR027417">
    <property type="entry name" value="P-loop_NTPase"/>
</dbReference>
<accession>A0A6B3VV08</accession>
<gene>
    <name evidence="6" type="ORF">G4D64_06080</name>
    <name evidence="5" type="ORF">H1Z61_06115</name>
</gene>
<protein>
    <submittedName>
        <fullName evidence="6">ABC transporter ATP-binding protein</fullName>
    </submittedName>
</protein>
<sequence length="242" mass="27401">MNEQAFIQLNNIAKHYNKFNRVDEINFSINKGEIFALCGGNGAGKSTLIKILTGILKPTAGDIFVNGQKANPMSKHYKEMFAYMPDDMLFPKQLTGYEILSFFGKLRQVSNEKVNAVLNAVGLAEDGKKMIKHYSKGMQQRLSLAQALLSDVKFIILDEPTNGLDPYWVYRFKELILEEKRKGKTILFTTHILTLVEEIADRAAFMERGNVIICEEVKKLTNKNGKAVSLEKVFFQKQILNG</sequence>
<proteinExistence type="predicted"/>
<keyword evidence="7" id="KW-1185">Reference proteome</keyword>
<dbReference type="GO" id="GO:0005524">
    <property type="term" value="F:ATP binding"/>
    <property type="evidence" value="ECO:0007669"/>
    <property type="project" value="UniProtKB-KW"/>
</dbReference>
<reference evidence="6 7" key="1">
    <citation type="submission" date="2020-02" db="EMBL/GenBank/DDBJ databases">
        <title>Bacillus aquiflavi sp. nov., isolated from yellow water of strong flavor Chinese baijiu in Yibin region of China.</title>
        <authorList>
            <person name="Xie J."/>
        </authorList>
    </citation>
    <scope>NUCLEOTIDE SEQUENCE [LARGE SCALE GENOMIC DNA]</scope>
    <source>
        <strain evidence="6 7">3H-10</strain>
    </source>
</reference>
<dbReference type="InterPro" id="IPR051782">
    <property type="entry name" value="ABC_Transporter_VariousFunc"/>
</dbReference>
<dbReference type="RefSeq" id="WP_163241202.1">
    <property type="nucleotide sequence ID" value="NZ_JAAIWN010000010.1"/>
</dbReference>
<dbReference type="PANTHER" id="PTHR42939">
    <property type="entry name" value="ABC TRANSPORTER ATP-BINDING PROTEIN ALBC-RELATED"/>
    <property type="match status" value="1"/>
</dbReference>
<dbReference type="AlphaFoldDB" id="A0A6B3VV08"/>
<reference evidence="5 8" key="2">
    <citation type="submission" date="2020-07" db="EMBL/GenBank/DDBJ databases">
        <authorList>
            <person name="Feng H."/>
        </authorList>
    </citation>
    <scope>NUCLEOTIDE SEQUENCE [LARGE SCALE GENOMIC DNA]</scope>
    <source>
        <strain evidence="8">s-12</strain>
        <strain evidence="5">S-12</strain>
    </source>
</reference>
<dbReference type="Proteomes" id="UP000570010">
    <property type="component" value="Unassembled WGS sequence"/>
</dbReference>
<evidence type="ECO:0000313" key="5">
    <source>
        <dbReference type="EMBL" id="MBA4536731.1"/>
    </source>
</evidence>
<evidence type="ECO:0000313" key="6">
    <source>
        <dbReference type="EMBL" id="NEY81098.1"/>
    </source>
</evidence>
<comment type="caution">
    <text evidence="6">The sequence shown here is derived from an EMBL/GenBank/DDBJ whole genome shotgun (WGS) entry which is preliminary data.</text>
</comment>
<dbReference type="SUPFAM" id="SSF52540">
    <property type="entry name" value="P-loop containing nucleoside triphosphate hydrolases"/>
    <property type="match status" value="1"/>
</dbReference>
<evidence type="ECO:0000313" key="7">
    <source>
        <dbReference type="Proteomes" id="UP000472971"/>
    </source>
</evidence>